<dbReference type="STRING" id="1095630.A0A2J6T2J3"/>
<feature type="compositionally biased region" description="Basic and acidic residues" evidence="1">
    <location>
        <begin position="109"/>
        <end position="122"/>
    </location>
</feature>
<accession>A0A2J6T2J3</accession>
<feature type="compositionally biased region" description="Polar residues" evidence="1">
    <location>
        <begin position="91"/>
        <end position="102"/>
    </location>
</feature>
<evidence type="ECO:0000313" key="3">
    <source>
        <dbReference type="EMBL" id="PMD57241.1"/>
    </source>
</evidence>
<feature type="region of interest" description="Disordered" evidence="1">
    <location>
        <begin position="36"/>
        <end position="195"/>
    </location>
</feature>
<protein>
    <recommendedName>
        <fullName evidence="2">Heterokaryon incompatibility domain-containing protein</fullName>
    </recommendedName>
</protein>
<dbReference type="InterPro" id="IPR036890">
    <property type="entry name" value="HATPase_C_sf"/>
</dbReference>
<gene>
    <name evidence="3" type="ORF">K444DRAFT_615702</name>
</gene>
<keyword evidence="4" id="KW-1185">Reference proteome</keyword>
<feature type="compositionally biased region" description="Polar residues" evidence="1">
    <location>
        <begin position="38"/>
        <end position="55"/>
    </location>
</feature>
<evidence type="ECO:0000259" key="2">
    <source>
        <dbReference type="Pfam" id="PF06985"/>
    </source>
</evidence>
<evidence type="ECO:0000313" key="4">
    <source>
        <dbReference type="Proteomes" id="UP000235371"/>
    </source>
</evidence>
<proteinExistence type="predicted"/>
<dbReference type="Pfam" id="PF26639">
    <property type="entry name" value="Het-6_barrel"/>
    <property type="match status" value="1"/>
</dbReference>
<feature type="region of interest" description="Disordered" evidence="1">
    <location>
        <begin position="1"/>
        <end position="24"/>
    </location>
</feature>
<dbReference type="Gene3D" id="3.30.565.10">
    <property type="entry name" value="Histidine kinase-like ATPase, C-terminal domain"/>
    <property type="match status" value="1"/>
</dbReference>
<name>A0A2J6T2J3_9HELO</name>
<feature type="compositionally biased region" description="Polar residues" evidence="1">
    <location>
        <begin position="172"/>
        <end position="185"/>
    </location>
</feature>
<dbReference type="PANTHER" id="PTHR24148">
    <property type="entry name" value="ANKYRIN REPEAT DOMAIN-CONTAINING PROTEIN 39 HOMOLOG-RELATED"/>
    <property type="match status" value="1"/>
</dbReference>
<sequence>MWTSPKPPHNDQSFSSPPLLPVRHSTSLTRNLREELESSFNPASGGSRVHSTYNTVPAAPDMIGQPSFHVTKNDVQDPRPFSQGKEEIQGSLPNDNTASYNWKTPGALRSEDTKSEYNPERGHARRLNSFFSSPSSSRKNQSQNHSERSQHEGTRRKNTSISSEEYPAKAATQASRRIVSSSTDIPETEAEAQSHIQAIRSEKREHGGGRNAKDLEAALDLISKDLYQKPMHFLLELFQNADDNLYKPSATPKMKITYRNGTLRFDTNEIGFRKTDVEAICSIGRSSKVESQADQRRIGEKGIGFKSVFRVSSSVFIGSGHYSFMFTDKEPLGRLTPVWARFPEKPLAGFTSIFLRLHPTLDFNILVQELNALDGRLLMFLQNLKEVEIEVFTDHQTSNVTLRRHDVMSAYIGLPCRHLEPDASSPYILFRYLVSNLPPEPKRKGRTTSEIVLAFPSIESNPTSSSRRPRRLPILVTHKVYAFLPIRDYGFKFILQADFVLIANREEIESDSAWNKALLHLMPHALLAAINEFNTGEFRFYWIHFFPLRQDRDDFFHDLWPEVQQLLSTRPILESMTGDKRVPSDLAIVPEEYTYGIGNPLIPPVSSIFTYVSQNYPAEDREALESLGVRRISAKDFLDDLSNFIKKSAVEFQSMDDEWHSRLSQILDPLTAKFGKLIFSLPIIPLRNGKWTAANSDPLLFPLAAGDLVVPEHINAFVIHPDAANDPSRRTLLSKLQARDATKAEVCSIIMQSHMSPRFNSKDIFLRDMISHAEFLCKARWVRNSPDAYIWVVTEDHYRHRSNQVYMDTGELHSAGQVFKNHKKRFKFLHKAYSTIFTRQADRKWIQKNIGVGLIPRLVVLSSEGTFSLSNDFRFLVDSCMSSEVLQLLKAHWNHYRQWILTENFQTTKTEPSSLVHDTPHSKIRAFLSLMNVRCHDGSFVPLDQTYLPRSTILQGLDISKAELKSNTTMSEDGPTSTDGMETANELPEVEQTDNNLPSENTGIDTPKSKFPLLAVPEPEQNDWDFLEKLGVVITLKAKDLIARLKQLQRNASSPEQVTRLYERMQTGENEGDTSLIKRHFREEKLVLIPMNSNKKSLLPRWVNTTECVWDGLACLRKTPRLKDYYPEYEVLFCEKLGVRNATLKTVVTETKQIQSTDSLAYIRDIFKQLSHMSYGLSEWKLREAGVFDLQLFQIFPVWTNARGPEFDCLKSARSITESNSWYIADLQHLCDSFQGIVPLLAFESQSLEDIKLLIKHTGCDKRKLSDFAKREASINGWERPNEEYTRSLQGKWKYIARLVPLTNPNWRTIQKQLLHMEVYQPQRVSVSWKFLTSWGTMISGRPEKGRVMLATEGDILKIYLICEDMEIGCPPLELTDELATFCGIKDIEHIKLLTHILVQKDTRRIALDLKKREIPDNVPADTVRDLGTGNLTKPIPRDSDNVTQPESHPDRKSPKGPRFKKPLGKELLELNLSMRVSIGGSKRNITRKVDPPAIDRLNLTNGTEDQTTMLHANLAPDSRDIQREKTYNMNEDYRFQSSLPGSEVAMFDNIDDSVGFTSYSNTTDWANLPPSNKIRRLKRGQNSAARGLMSLPMPVPSISGNSQSEDSMFIAELYVSGFLKVALGDEYLPSTHWTSYLRSRSGHKPYDPPNLSVSTFTIQDTSGRLAAILSQEGFQQVKYLNESPTFHIQVVPSAGPVSSTFDIDSEQIKKAENLTISENSNSKYKSIFILALVFNLYKDPGIALFADPWQLYCKRSLSLETYSEYQACFGENAPAIYVHRTANARRLSKANEADKTFNYGELKHGEIRLLKLEPGTGDMPLKGTIHHVPISDPGPFVAISYVWGTAPNTWVPTYFETPGGKIHLTHSLAAALRQIRERGNSNILWADWICINQDDSREKAIQVRLMNKIYQTANLVIAWIGHEYEGSGEAIKTLANIGLQHSLAPKYLAEDLIHTSYSWPLKVPDASDDIWTKVNLLLKRNWFQRIWIVQELVLPSKVLILCGVSELDWDHFFEALIICGKVFNLQGRQEDIKILPDLGPAYALGLTRRRLREVAKKYSLLDLLELFAHTKATMERDKLFALLGLAYDSGNQLFNPDYDSPMHDVLLRYAKGFVIGRQAIELLYRAGASKSYHSCSWIPRLTTGNFPKTISTWEAADGYFSAGSATPPMATYQPNGVLEIKGYAIEVIASVDPLRMGTGSVLSFFDAMADFRRLINYVGDYPTGEVRDDLLLILPIGNARGPQLESTIDKLHSYQVSARNQDSLTEEWPTDLRGLVLSVSHDQDPSRYQRMPLQKQLIVAKYWQTAAAFSNRLGNMAFCFTKKRFVGLVPDAAEVGDRICLLHGGRVPFVLRREEKGFRFVGECYIHGIMKGEALKREGLLEMTFRLV</sequence>
<dbReference type="SUPFAM" id="SSF55874">
    <property type="entry name" value="ATPase domain of HSP90 chaperone/DNA topoisomerase II/histidine kinase"/>
    <property type="match status" value="1"/>
</dbReference>
<dbReference type="InterPro" id="IPR010730">
    <property type="entry name" value="HET"/>
</dbReference>
<organism evidence="3 4">
    <name type="scientific">Hyaloscypha bicolor E</name>
    <dbReference type="NCBI Taxonomy" id="1095630"/>
    <lineage>
        <taxon>Eukaryota</taxon>
        <taxon>Fungi</taxon>
        <taxon>Dikarya</taxon>
        <taxon>Ascomycota</taxon>
        <taxon>Pezizomycotina</taxon>
        <taxon>Leotiomycetes</taxon>
        <taxon>Helotiales</taxon>
        <taxon>Hyaloscyphaceae</taxon>
        <taxon>Hyaloscypha</taxon>
        <taxon>Hyaloscypha bicolor</taxon>
    </lineage>
</organism>
<dbReference type="PANTHER" id="PTHR24148:SF73">
    <property type="entry name" value="HET DOMAIN PROTEIN (AFU_ORTHOLOGUE AFUA_8G01020)"/>
    <property type="match status" value="1"/>
</dbReference>
<dbReference type="NCBIfam" id="NF047352">
    <property type="entry name" value="P_loop_sacsin"/>
    <property type="match status" value="1"/>
</dbReference>
<dbReference type="Pfam" id="PF06985">
    <property type="entry name" value="HET"/>
    <property type="match status" value="1"/>
</dbReference>
<dbReference type="InParanoid" id="A0A2J6T2J3"/>
<feature type="compositionally biased region" description="Basic and acidic residues" evidence="1">
    <location>
        <begin position="145"/>
        <end position="155"/>
    </location>
</feature>
<dbReference type="InterPro" id="IPR052895">
    <property type="entry name" value="HetReg/Transcr_Mod"/>
</dbReference>
<dbReference type="Proteomes" id="UP000235371">
    <property type="component" value="Unassembled WGS sequence"/>
</dbReference>
<evidence type="ECO:0000256" key="1">
    <source>
        <dbReference type="SAM" id="MobiDB-lite"/>
    </source>
</evidence>
<reference evidence="3 4" key="1">
    <citation type="submission" date="2016-04" db="EMBL/GenBank/DDBJ databases">
        <title>A degradative enzymes factory behind the ericoid mycorrhizal symbiosis.</title>
        <authorList>
            <consortium name="DOE Joint Genome Institute"/>
            <person name="Martino E."/>
            <person name="Morin E."/>
            <person name="Grelet G."/>
            <person name="Kuo A."/>
            <person name="Kohler A."/>
            <person name="Daghino S."/>
            <person name="Barry K."/>
            <person name="Choi C."/>
            <person name="Cichocki N."/>
            <person name="Clum A."/>
            <person name="Copeland A."/>
            <person name="Hainaut M."/>
            <person name="Haridas S."/>
            <person name="Labutti K."/>
            <person name="Lindquist E."/>
            <person name="Lipzen A."/>
            <person name="Khouja H.-R."/>
            <person name="Murat C."/>
            <person name="Ohm R."/>
            <person name="Olson A."/>
            <person name="Spatafora J."/>
            <person name="Veneault-Fourrey C."/>
            <person name="Henrissat B."/>
            <person name="Grigoriev I."/>
            <person name="Martin F."/>
            <person name="Perotto S."/>
        </authorList>
    </citation>
    <scope>NUCLEOTIDE SEQUENCE [LARGE SCALE GENOMIC DNA]</scope>
    <source>
        <strain evidence="3 4">E</strain>
    </source>
</reference>
<dbReference type="OrthoDB" id="1262810at2759"/>
<dbReference type="EMBL" id="KZ613847">
    <property type="protein sequence ID" value="PMD57241.1"/>
    <property type="molecule type" value="Genomic_DNA"/>
</dbReference>
<feature type="domain" description="Heterokaryon incompatibility" evidence="2">
    <location>
        <begin position="1837"/>
        <end position="1992"/>
    </location>
</feature>
<dbReference type="RefSeq" id="XP_024734145.1">
    <property type="nucleotide sequence ID" value="XM_024880779.1"/>
</dbReference>
<dbReference type="GeneID" id="36588856"/>
<feature type="region of interest" description="Disordered" evidence="1">
    <location>
        <begin position="1420"/>
        <end position="1463"/>
    </location>
</feature>